<dbReference type="EMBL" id="CAXITT010000669">
    <property type="protein sequence ID" value="CAL1545033.1"/>
    <property type="molecule type" value="Genomic_DNA"/>
</dbReference>
<dbReference type="Proteomes" id="UP001497497">
    <property type="component" value="Unassembled WGS sequence"/>
</dbReference>
<evidence type="ECO:0000313" key="3">
    <source>
        <dbReference type="EMBL" id="CAL1545033.1"/>
    </source>
</evidence>
<feature type="compositionally biased region" description="Basic and acidic residues" evidence="1">
    <location>
        <begin position="1"/>
        <end position="12"/>
    </location>
</feature>
<feature type="transmembrane region" description="Helical" evidence="2">
    <location>
        <begin position="87"/>
        <end position="110"/>
    </location>
</feature>
<protein>
    <recommendedName>
        <fullName evidence="5">CUB domain-containing protein</fullName>
    </recommendedName>
</protein>
<feature type="compositionally biased region" description="Polar residues" evidence="1">
    <location>
        <begin position="192"/>
        <end position="201"/>
    </location>
</feature>
<feature type="region of interest" description="Disordered" evidence="1">
    <location>
        <begin position="1"/>
        <end position="23"/>
    </location>
</feature>
<gene>
    <name evidence="3" type="ORF">GSLYS_00018516001</name>
</gene>
<comment type="caution">
    <text evidence="3">The sequence shown here is derived from an EMBL/GenBank/DDBJ whole genome shotgun (WGS) entry which is preliminary data.</text>
</comment>
<feature type="region of interest" description="Disordered" evidence="1">
    <location>
        <begin position="312"/>
        <end position="336"/>
    </location>
</feature>
<organism evidence="3 4">
    <name type="scientific">Lymnaea stagnalis</name>
    <name type="common">Great pond snail</name>
    <name type="synonym">Helix stagnalis</name>
    <dbReference type="NCBI Taxonomy" id="6523"/>
    <lineage>
        <taxon>Eukaryota</taxon>
        <taxon>Metazoa</taxon>
        <taxon>Spiralia</taxon>
        <taxon>Lophotrochozoa</taxon>
        <taxon>Mollusca</taxon>
        <taxon>Gastropoda</taxon>
        <taxon>Heterobranchia</taxon>
        <taxon>Euthyneura</taxon>
        <taxon>Panpulmonata</taxon>
        <taxon>Hygrophila</taxon>
        <taxon>Lymnaeoidea</taxon>
        <taxon>Lymnaeidae</taxon>
        <taxon>Lymnaea</taxon>
    </lineage>
</organism>
<sequence length="529" mass="57401">MGRGKDRLEIGERPSPNYREYSAASPPVPPYVIHGNRLTIKFVSDEVKDSGIRGFQLQIFNGRDDTEVKIKIHEATKVPAKEETDSLLAILLTTLIMAALVLLGIAALICRKRWVKGQQRSDNRNVFGVRRGSGVRHSRRSDSSPPASPDQAQPPPRLHRSVQRSNSQLNWMARAELNMSIRRSPAKAPNVYTESSASTSGAAVHIGHSPTPGTGSSSRVEQWNAGADQAEGAEYCNASPNGEGSNDVHDVFKCVSDNIGKFRDTSHSFRFVNAPCKLSGDEDRTGVKQISYMTRSYEAHLNEYIDTVDCLHPQTSSDSSEIEGSPSSQPPSYESLLTSPGIPLMFNASPIAGDDCHASGHCCPARQCTNSQTNIYINAGSGADQGASLPNFTISASNCVYISPACEEGPEATRHSPSSNAEARPEAHQRANPVPHLASGAVHFIDGYAYIVPQTYPIQDKKPACSTERSSDLTFKLAASSRLDVVPESVRASPLANEMGYIDMQHEHEHDDAATQSSGVYWNVQSNQD</sequence>
<feature type="region of interest" description="Disordered" evidence="1">
    <location>
        <begin position="125"/>
        <end position="165"/>
    </location>
</feature>
<dbReference type="AlphaFoldDB" id="A0AAV2IJ61"/>
<keyword evidence="2" id="KW-0812">Transmembrane</keyword>
<evidence type="ECO:0000256" key="2">
    <source>
        <dbReference type="SAM" id="Phobius"/>
    </source>
</evidence>
<keyword evidence="2" id="KW-1133">Transmembrane helix</keyword>
<evidence type="ECO:0000256" key="1">
    <source>
        <dbReference type="SAM" id="MobiDB-lite"/>
    </source>
</evidence>
<feature type="compositionally biased region" description="Low complexity" evidence="1">
    <location>
        <begin position="209"/>
        <end position="218"/>
    </location>
</feature>
<feature type="compositionally biased region" description="Low complexity" evidence="1">
    <location>
        <begin position="316"/>
        <end position="332"/>
    </location>
</feature>
<proteinExistence type="predicted"/>
<name>A0AAV2IJ61_LYMST</name>
<feature type="compositionally biased region" description="Pro residues" evidence="1">
    <location>
        <begin position="146"/>
        <end position="156"/>
    </location>
</feature>
<evidence type="ECO:0000313" key="4">
    <source>
        <dbReference type="Proteomes" id="UP001497497"/>
    </source>
</evidence>
<reference evidence="3 4" key="1">
    <citation type="submission" date="2024-04" db="EMBL/GenBank/DDBJ databases">
        <authorList>
            <consortium name="Genoscope - CEA"/>
            <person name="William W."/>
        </authorList>
    </citation>
    <scope>NUCLEOTIDE SEQUENCE [LARGE SCALE GENOMIC DNA]</scope>
</reference>
<feature type="region of interest" description="Disordered" evidence="1">
    <location>
        <begin position="188"/>
        <end position="220"/>
    </location>
</feature>
<evidence type="ECO:0008006" key="5">
    <source>
        <dbReference type="Google" id="ProtNLM"/>
    </source>
</evidence>
<keyword evidence="4" id="KW-1185">Reference proteome</keyword>
<accession>A0AAV2IJ61</accession>
<feature type="region of interest" description="Disordered" evidence="1">
    <location>
        <begin position="410"/>
        <end position="430"/>
    </location>
</feature>
<keyword evidence="2" id="KW-0472">Membrane</keyword>